<dbReference type="Proteomes" id="UP000464178">
    <property type="component" value="Chromosome"/>
</dbReference>
<organism evidence="1 2">
    <name type="scientific">Gemmata massiliana</name>
    <dbReference type="NCBI Taxonomy" id="1210884"/>
    <lineage>
        <taxon>Bacteria</taxon>
        <taxon>Pseudomonadati</taxon>
        <taxon>Planctomycetota</taxon>
        <taxon>Planctomycetia</taxon>
        <taxon>Gemmatales</taxon>
        <taxon>Gemmataceae</taxon>
        <taxon>Gemmata</taxon>
    </lineage>
</organism>
<name>A0A6P2CZH0_9BACT</name>
<proteinExistence type="predicted"/>
<reference evidence="1 2" key="1">
    <citation type="submission" date="2019-05" db="EMBL/GenBank/DDBJ databases">
        <authorList>
            <consortium name="Science for Life Laboratories"/>
        </authorList>
    </citation>
    <scope>NUCLEOTIDE SEQUENCE [LARGE SCALE GENOMIC DNA]</scope>
    <source>
        <strain evidence="1">Soil9</strain>
    </source>
</reference>
<accession>A0A6P2CZH0</accession>
<evidence type="ECO:0000313" key="1">
    <source>
        <dbReference type="EMBL" id="VTR93194.1"/>
    </source>
</evidence>
<dbReference type="AlphaFoldDB" id="A0A6P2CZH0"/>
<sequence length="105" mass="11034">MRVGVLCLVTVGFGTGAPVNVSAGPVREFIRDHRPGLVVPKPQSRIQPVTPTVPVVSTCPCEISCPCAGGDRLRWIGTPAPTVTGWLHPRTVSACPGGMCPPPRR</sequence>
<gene>
    <name evidence="1" type="ORF">SOIL9_45200</name>
</gene>
<dbReference type="KEGG" id="gms:SOIL9_45200"/>
<dbReference type="EMBL" id="LR593886">
    <property type="protein sequence ID" value="VTR93194.1"/>
    <property type="molecule type" value="Genomic_DNA"/>
</dbReference>
<protein>
    <submittedName>
        <fullName evidence="1">Uncharacterized protein</fullName>
    </submittedName>
</protein>
<evidence type="ECO:0000313" key="2">
    <source>
        <dbReference type="Proteomes" id="UP000464178"/>
    </source>
</evidence>
<keyword evidence="2" id="KW-1185">Reference proteome</keyword>